<proteinExistence type="predicted"/>
<dbReference type="InterPro" id="IPR036291">
    <property type="entry name" value="NAD(P)-bd_dom_sf"/>
</dbReference>
<sequence length="302" mass="30474">MRALIAAPETADGFRLADVPEPVPRPGQALVEVRHASVNFGEVRYLGFQPAGGVLGFDAAGYVVQPAEDGTGPAEGARVAALGAGAWAQRAAFDTGSLAVVPDGLDLAQAAALPLVGITALRTLRAAGSVLGRRVLVTGAAGGVGRLAVQLARLGGAHVIASVGSAPRTEGLAALGAHEVVVGLEHIDQPVDVVLENVGGEHLTTAWRLLKPGGSLQSIGWASGEPAVFPPNSIFALGPARTLQSFGDASHPGPDLADLLALAAAGTLEVQVGWQDSWGHIADAITALLGRQVSGKAVIDID</sequence>
<dbReference type="Pfam" id="PF00107">
    <property type="entry name" value="ADH_zinc_N"/>
    <property type="match status" value="1"/>
</dbReference>
<protein>
    <submittedName>
        <fullName evidence="2">Oxidoreductase</fullName>
    </submittedName>
</protein>
<comment type="caution">
    <text evidence="2">The sequence shown here is derived from an EMBL/GenBank/DDBJ whole genome shotgun (WGS) entry which is preliminary data.</text>
</comment>
<dbReference type="InterPro" id="IPR011032">
    <property type="entry name" value="GroES-like_sf"/>
</dbReference>
<gene>
    <name evidence="2" type="ORF">Phou_080470</name>
</gene>
<accession>A0A6V8KQ48</accession>
<dbReference type="SUPFAM" id="SSF51735">
    <property type="entry name" value="NAD(P)-binding Rossmann-fold domains"/>
    <property type="match status" value="1"/>
</dbReference>
<reference evidence="2 3" key="2">
    <citation type="submission" date="2020-03" db="EMBL/GenBank/DDBJ databases">
        <authorList>
            <person name="Ichikawa N."/>
            <person name="Kimura A."/>
            <person name="Kitahashi Y."/>
            <person name="Uohara A."/>
        </authorList>
    </citation>
    <scope>NUCLEOTIDE SEQUENCE [LARGE SCALE GENOMIC DNA]</scope>
    <source>
        <strain evidence="2 3">NBRC 108639</strain>
    </source>
</reference>
<dbReference type="CDD" id="cd08270">
    <property type="entry name" value="MDR4"/>
    <property type="match status" value="1"/>
</dbReference>
<dbReference type="Proteomes" id="UP000482800">
    <property type="component" value="Unassembled WGS sequence"/>
</dbReference>
<reference evidence="2 3" key="1">
    <citation type="submission" date="2020-03" db="EMBL/GenBank/DDBJ databases">
        <title>Whole genome shotgun sequence of Phytohabitans houttuyneae NBRC 108639.</title>
        <authorList>
            <person name="Komaki H."/>
            <person name="Tamura T."/>
        </authorList>
    </citation>
    <scope>NUCLEOTIDE SEQUENCE [LARGE SCALE GENOMIC DNA]</scope>
    <source>
        <strain evidence="2 3">NBRC 108639</strain>
    </source>
</reference>
<organism evidence="2 3">
    <name type="scientific">Phytohabitans houttuyneae</name>
    <dbReference type="NCBI Taxonomy" id="1076126"/>
    <lineage>
        <taxon>Bacteria</taxon>
        <taxon>Bacillati</taxon>
        <taxon>Actinomycetota</taxon>
        <taxon>Actinomycetes</taxon>
        <taxon>Micromonosporales</taxon>
        <taxon>Micromonosporaceae</taxon>
    </lineage>
</organism>
<dbReference type="SMART" id="SM00829">
    <property type="entry name" value="PKS_ER"/>
    <property type="match status" value="1"/>
</dbReference>
<evidence type="ECO:0000313" key="3">
    <source>
        <dbReference type="Proteomes" id="UP000482800"/>
    </source>
</evidence>
<dbReference type="Pfam" id="PF08240">
    <property type="entry name" value="ADH_N"/>
    <property type="match status" value="1"/>
</dbReference>
<evidence type="ECO:0000313" key="2">
    <source>
        <dbReference type="EMBL" id="GFJ83867.1"/>
    </source>
</evidence>
<dbReference type="PANTHER" id="PTHR43677:SF4">
    <property type="entry name" value="QUINONE OXIDOREDUCTASE-LIKE PROTEIN 2"/>
    <property type="match status" value="1"/>
</dbReference>
<dbReference type="InterPro" id="IPR013149">
    <property type="entry name" value="ADH-like_C"/>
</dbReference>
<dbReference type="GO" id="GO:0016491">
    <property type="term" value="F:oxidoreductase activity"/>
    <property type="evidence" value="ECO:0007669"/>
    <property type="project" value="InterPro"/>
</dbReference>
<dbReference type="Gene3D" id="3.40.50.720">
    <property type="entry name" value="NAD(P)-binding Rossmann-like Domain"/>
    <property type="match status" value="1"/>
</dbReference>
<dbReference type="RefSeq" id="WP_173066813.1">
    <property type="nucleotide sequence ID" value="NZ_BAABGO010000030.1"/>
</dbReference>
<dbReference type="AlphaFoldDB" id="A0A6V8KQ48"/>
<evidence type="ECO:0000259" key="1">
    <source>
        <dbReference type="SMART" id="SM00829"/>
    </source>
</evidence>
<dbReference type="InterPro" id="IPR013154">
    <property type="entry name" value="ADH-like_N"/>
</dbReference>
<dbReference type="InterPro" id="IPR020843">
    <property type="entry name" value="ER"/>
</dbReference>
<dbReference type="PANTHER" id="PTHR43677">
    <property type="entry name" value="SHORT-CHAIN DEHYDROGENASE/REDUCTASE"/>
    <property type="match status" value="1"/>
</dbReference>
<keyword evidence="3" id="KW-1185">Reference proteome</keyword>
<name>A0A6V8KQ48_9ACTN</name>
<dbReference type="SUPFAM" id="SSF50129">
    <property type="entry name" value="GroES-like"/>
    <property type="match status" value="1"/>
</dbReference>
<feature type="domain" description="Enoyl reductase (ER)" evidence="1">
    <location>
        <begin position="9"/>
        <end position="299"/>
    </location>
</feature>
<dbReference type="InterPro" id="IPR051397">
    <property type="entry name" value="Zn-ADH-like_protein"/>
</dbReference>
<dbReference type="Gene3D" id="3.90.180.10">
    <property type="entry name" value="Medium-chain alcohol dehydrogenases, catalytic domain"/>
    <property type="match status" value="1"/>
</dbReference>
<dbReference type="EMBL" id="BLPF01000003">
    <property type="protein sequence ID" value="GFJ83867.1"/>
    <property type="molecule type" value="Genomic_DNA"/>
</dbReference>